<feature type="binding site" evidence="5">
    <location>
        <position position="149"/>
    </location>
    <ligand>
        <name>S-adenosyl-L-methionine</name>
        <dbReference type="ChEBI" id="CHEBI:59789"/>
    </ligand>
</feature>
<dbReference type="InterPro" id="IPR007848">
    <property type="entry name" value="Small_mtfrase_dom"/>
</dbReference>
<dbReference type="PANTHER" id="PTHR18895:SF74">
    <property type="entry name" value="MTRF1L RELEASE FACTOR GLUTAMINE METHYLTRANSFERASE"/>
    <property type="match status" value="1"/>
</dbReference>
<comment type="similarity">
    <text evidence="5">Belongs to the protein N5-glutamine methyltransferase family. PrmC subfamily.</text>
</comment>
<name>A0A2S0KEQ1_9ACTN</name>
<gene>
    <name evidence="5 8" type="primary">prmC</name>
    <name evidence="8" type="ORF">C6V83_07645</name>
</gene>
<reference evidence="8 9" key="1">
    <citation type="submission" date="2018-03" db="EMBL/GenBank/DDBJ databases">
        <title>Characteristics and genome of n-alkane degrading marine bacteria Gordonia iterans isolated from crude oil contaminated in Tae-an, South Korea.</title>
        <authorList>
            <person name="Lee S.-S."/>
            <person name="Kim H."/>
        </authorList>
    </citation>
    <scope>NUCLEOTIDE SEQUENCE [LARGE SCALE GENOMIC DNA]</scope>
    <source>
        <strain evidence="8 9">Co17</strain>
    </source>
</reference>
<evidence type="ECO:0000256" key="1">
    <source>
        <dbReference type="ARBA" id="ARBA00022603"/>
    </source>
</evidence>
<dbReference type="InterPro" id="IPR002052">
    <property type="entry name" value="DNA_methylase_N6_adenine_CS"/>
</dbReference>
<keyword evidence="1 5" id="KW-0489">Methyltransferase</keyword>
<keyword evidence="9" id="KW-1185">Reference proteome</keyword>
<keyword evidence="3 5" id="KW-0949">S-adenosyl-L-methionine</keyword>
<dbReference type="GO" id="GO:0032259">
    <property type="term" value="P:methylation"/>
    <property type="evidence" value="ECO:0007669"/>
    <property type="project" value="UniProtKB-KW"/>
</dbReference>
<dbReference type="Gene3D" id="1.10.8.10">
    <property type="entry name" value="DNA helicase RuvA subunit, C-terminal domain"/>
    <property type="match status" value="1"/>
</dbReference>
<dbReference type="EC" id="2.1.1.297" evidence="5"/>
<dbReference type="Gene3D" id="3.40.50.150">
    <property type="entry name" value="Vaccinia Virus protein VP39"/>
    <property type="match status" value="1"/>
</dbReference>
<organism evidence="8 9">
    <name type="scientific">Gordonia iterans</name>
    <dbReference type="NCBI Taxonomy" id="1004901"/>
    <lineage>
        <taxon>Bacteria</taxon>
        <taxon>Bacillati</taxon>
        <taxon>Actinomycetota</taxon>
        <taxon>Actinomycetes</taxon>
        <taxon>Mycobacteriales</taxon>
        <taxon>Gordoniaceae</taxon>
        <taxon>Gordonia</taxon>
    </lineage>
</organism>
<dbReference type="EMBL" id="CP027433">
    <property type="protein sequence ID" value="AVM00167.1"/>
    <property type="molecule type" value="Genomic_DNA"/>
</dbReference>
<dbReference type="InterPro" id="IPR050320">
    <property type="entry name" value="N5-glutamine_MTase"/>
</dbReference>
<dbReference type="Pfam" id="PF05175">
    <property type="entry name" value="MTS"/>
    <property type="match status" value="1"/>
</dbReference>
<evidence type="ECO:0000259" key="6">
    <source>
        <dbReference type="Pfam" id="PF05175"/>
    </source>
</evidence>
<accession>A0A2S0KEQ1</accession>
<dbReference type="InterPro" id="IPR004556">
    <property type="entry name" value="HemK-like"/>
</dbReference>
<dbReference type="InterPro" id="IPR019874">
    <property type="entry name" value="RF_methyltr_PrmC"/>
</dbReference>
<dbReference type="RefSeq" id="WP_105941898.1">
    <property type="nucleotide sequence ID" value="NZ_CP027433.1"/>
</dbReference>
<evidence type="ECO:0000256" key="3">
    <source>
        <dbReference type="ARBA" id="ARBA00022691"/>
    </source>
</evidence>
<dbReference type="CDD" id="cd02440">
    <property type="entry name" value="AdoMet_MTases"/>
    <property type="match status" value="1"/>
</dbReference>
<evidence type="ECO:0000313" key="9">
    <source>
        <dbReference type="Proteomes" id="UP000239814"/>
    </source>
</evidence>
<feature type="binding site" evidence="5">
    <location>
        <position position="198"/>
    </location>
    <ligand>
        <name>S-adenosyl-L-methionine</name>
        <dbReference type="ChEBI" id="CHEBI:59789"/>
    </ligand>
</feature>
<protein>
    <recommendedName>
        <fullName evidence="5">Release factor glutamine methyltransferase</fullName>
        <shortName evidence="5">RF MTase</shortName>
        <ecNumber evidence="5">2.1.1.297</ecNumber>
    </recommendedName>
    <alternativeName>
        <fullName evidence="5">N5-glutamine methyltransferase PrmC</fullName>
    </alternativeName>
    <alternativeName>
        <fullName evidence="5">Protein-(glutamine-N5) MTase PrmC</fullName>
    </alternativeName>
    <alternativeName>
        <fullName evidence="5">Protein-glutamine N-methyltransferase PrmC</fullName>
    </alternativeName>
</protein>
<dbReference type="InterPro" id="IPR040758">
    <property type="entry name" value="PrmC_N"/>
</dbReference>
<dbReference type="AlphaFoldDB" id="A0A2S0KEQ1"/>
<dbReference type="PROSITE" id="PS00092">
    <property type="entry name" value="N6_MTASE"/>
    <property type="match status" value="1"/>
</dbReference>
<dbReference type="GO" id="GO:0102559">
    <property type="term" value="F:peptide chain release factor N(5)-glutamine methyltransferase activity"/>
    <property type="evidence" value="ECO:0007669"/>
    <property type="project" value="UniProtKB-EC"/>
</dbReference>
<dbReference type="NCBIfam" id="TIGR00536">
    <property type="entry name" value="hemK_fam"/>
    <property type="match status" value="1"/>
</dbReference>
<keyword evidence="2 5" id="KW-0808">Transferase</keyword>
<dbReference type="Proteomes" id="UP000239814">
    <property type="component" value="Chromosome"/>
</dbReference>
<feature type="domain" description="Release factor glutamine methyltransferase N-terminal" evidence="7">
    <location>
        <begin position="13"/>
        <end position="79"/>
    </location>
</feature>
<dbReference type="PANTHER" id="PTHR18895">
    <property type="entry name" value="HEMK METHYLTRANSFERASE"/>
    <property type="match status" value="1"/>
</dbReference>
<dbReference type="NCBIfam" id="TIGR03534">
    <property type="entry name" value="RF_mod_PrmC"/>
    <property type="match status" value="1"/>
</dbReference>
<dbReference type="GO" id="GO:0003676">
    <property type="term" value="F:nucleic acid binding"/>
    <property type="evidence" value="ECO:0007669"/>
    <property type="project" value="InterPro"/>
</dbReference>
<proteinExistence type="inferred from homology"/>
<dbReference type="HAMAP" id="MF_02126">
    <property type="entry name" value="RF_methyltr_PrmC"/>
    <property type="match status" value="1"/>
</dbReference>
<evidence type="ECO:0000256" key="5">
    <source>
        <dbReference type="HAMAP-Rule" id="MF_02126"/>
    </source>
</evidence>
<dbReference type="Pfam" id="PF17827">
    <property type="entry name" value="PrmC_N"/>
    <property type="match status" value="1"/>
</dbReference>
<dbReference type="SUPFAM" id="SSF53335">
    <property type="entry name" value="S-adenosyl-L-methionine-dependent methyltransferases"/>
    <property type="match status" value="1"/>
</dbReference>
<feature type="binding site" evidence="5">
    <location>
        <begin position="198"/>
        <end position="201"/>
    </location>
    <ligand>
        <name>substrate</name>
    </ligand>
</feature>
<evidence type="ECO:0000259" key="7">
    <source>
        <dbReference type="Pfam" id="PF17827"/>
    </source>
</evidence>
<dbReference type="KEGG" id="git:C6V83_07645"/>
<evidence type="ECO:0000313" key="8">
    <source>
        <dbReference type="EMBL" id="AVM00167.1"/>
    </source>
</evidence>
<evidence type="ECO:0000256" key="4">
    <source>
        <dbReference type="ARBA" id="ARBA00048391"/>
    </source>
</evidence>
<evidence type="ECO:0000256" key="2">
    <source>
        <dbReference type="ARBA" id="ARBA00022679"/>
    </source>
</evidence>
<sequence>MTPRAPISATGLRAAATARLAAAGVDSAAADATWLLGHVLGVEPGRLLLVDEVPAEARRTYEDLIARRGERIPLQHLTGRAPFAGLDLEVGPGVFVPRPETELLVEWAVTECAARTRGPIPVADLCAGSGALALAIATAVPSVEVVAVERSDAALEYLRRNVAAQPPSVAGRVRVVAGDVTDPQTWERIGACELIVCNPPYVPAAARVAPEVAHDPADAVFSGADGMALIEALVPRFRAALPPGGAVAVEHDDTTAGPTVTAFTAGGGFAEVTSRSDLSGRPRFVTARRTGAARAPDAGVQGWNP</sequence>
<dbReference type="InterPro" id="IPR029063">
    <property type="entry name" value="SAM-dependent_MTases_sf"/>
</dbReference>
<comment type="caution">
    <text evidence="5">Lacks conserved residue(s) required for the propagation of feature annotation.</text>
</comment>
<comment type="catalytic activity">
    <reaction evidence="4 5">
        <text>L-glutaminyl-[peptide chain release factor] + S-adenosyl-L-methionine = N(5)-methyl-L-glutaminyl-[peptide chain release factor] + S-adenosyl-L-homocysteine + H(+)</text>
        <dbReference type="Rhea" id="RHEA:42896"/>
        <dbReference type="Rhea" id="RHEA-COMP:10271"/>
        <dbReference type="Rhea" id="RHEA-COMP:10272"/>
        <dbReference type="ChEBI" id="CHEBI:15378"/>
        <dbReference type="ChEBI" id="CHEBI:30011"/>
        <dbReference type="ChEBI" id="CHEBI:57856"/>
        <dbReference type="ChEBI" id="CHEBI:59789"/>
        <dbReference type="ChEBI" id="CHEBI:61891"/>
        <dbReference type="EC" id="2.1.1.297"/>
    </reaction>
</comment>
<comment type="function">
    <text evidence="5">Methylates the class 1 translation termination release factors RF1/PrfA and RF2/PrfB on the glutamine residue of the universally conserved GGQ motif.</text>
</comment>
<feature type="domain" description="Methyltransferase small" evidence="6">
    <location>
        <begin position="122"/>
        <end position="205"/>
    </location>
</feature>
<dbReference type="OrthoDB" id="9800643at2"/>